<dbReference type="InterPro" id="IPR002014">
    <property type="entry name" value="VHS_dom"/>
</dbReference>
<dbReference type="AlphaFoldDB" id="A0A9P5N5T5"/>
<feature type="compositionally biased region" description="Low complexity" evidence="1">
    <location>
        <begin position="649"/>
        <end position="664"/>
    </location>
</feature>
<sequence>MRKLFNRDKPKLAKVTPASREVPPDLTSANSSEQDFQAPQPHHPHFQSIQPHHQLRLIPSSLDTHPPSDDEHWHLLSSDPNSNSDTAKLLPLTSSRSSSLASLPPGASPPLPNPPVNSARTTSTFTGTPPVRSPHNKDTRERDRDRRSAPTAVSILNALNPQYSPPSANLDISRPVRDDETVVYAPSEGSIREEKKGFWSWATPGERDSHRRDIRDKEDGQQDLMRMIGYLTATSSEDWAVVLDVCERASATESNAKEAAKALRREFKYGEAPQQLSAARLWAIMLRNSSELFVHQCAKNKFLDTLDDVLTSQRTSPVVRERLLDVLAAAAYASTGTSQKNESSFRLLWKKVKPAGKPDEGVPFDPDDAMFNPPSPRRSTATALPPSYQPPVQLQVLQAAPLPTTQPQAPPQPPPPPQALPPQPQTQAPQQPNWSKRETPSHGQLQRVIPPEEDMRRLFQECRFADGNAQLLSEALTFASPEDLRDKEIIKEWHSKCLTSQDLIVAQIPWATAGADRSRAAREAQQLLQQRTTKRTNGLGAHNMLGRPHRNKQSSGEDSPVELTAEEKLLGAILEANEALTSVLRMYDDIERIGIEREALERSRQETRLDRSKNVVDERGYVHQLDLPPTTLGSTSRSPSPSPSPSPQPHFSIPAALQPHGQLHPLPPIPVQFQPNFGTPQQSLALPPPAPHGPRSPGLVTHRSHTPSPERGGLGRPSLLATVPSEPLTPSDSPNGGVPKPTPLGIIVPRRDVDGDGGDRDGDENIRTPIRPSAKALGKRRVVEAEEPDPDAFNPDDIFYERTDGREARNTAQDDSGMSDSDSDSHHRGWAQQPVHYAYDAVAERTQQLLEQMSLVNGVH</sequence>
<dbReference type="EMBL" id="WHVB01000001">
    <property type="protein sequence ID" value="KAF8487082.1"/>
    <property type="molecule type" value="Genomic_DNA"/>
</dbReference>
<dbReference type="InterPro" id="IPR008942">
    <property type="entry name" value="ENTH_VHS"/>
</dbReference>
<dbReference type="GO" id="GO:0007034">
    <property type="term" value="P:vacuolar transport"/>
    <property type="evidence" value="ECO:0007669"/>
    <property type="project" value="UniProtKB-ARBA"/>
</dbReference>
<feature type="compositionally biased region" description="Basic and acidic residues" evidence="1">
    <location>
        <begin position="1"/>
        <end position="11"/>
    </location>
</feature>
<gene>
    <name evidence="3" type="ORF">DFH94DRAFT_702782</name>
</gene>
<feature type="compositionally biased region" description="Basic and acidic residues" evidence="1">
    <location>
        <begin position="602"/>
        <end position="621"/>
    </location>
</feature>
<dbReference type="Pfam" id="PF00790">
    <property type="entry name" value="VHS"/>
    <property type="match status" value="1"/>
</dbReference>
<feature type="region of interest" description="Disordered" evidence="1">
    <location>
        <begin position="355"/>
        <end position="388"/>
    </location>
</feature>
<proteinExistence type="predicted"/>
<dbReference type="Gene3D" id="1.25.40.90">
    <property type="match status" value="1"/>
</dbReference>
<feature type="compositionally biased region" description="Basic and acidic residues" evidence="1">
    <location>
        <begin position="135"/>
        <end position="148"/>
    </location>
</feature>
<feature type="region of interest" description="Disordered" evidence="1">
    <location>
        <begin position="1"/>
        <end position="148"/>
    </location>
</feature>
<evidence type="ECO:0000256" key="1">
    <source>
        <dbReference type="SAM" id="MobiDB-lite"/>
    </source>
</evidence>
<feature type="domain" description="VHS" evidence="2">
    <location>
        <begin position="236"/>
        <end position="356"/>
    </location>
</feature>
<organism evidence="3 4">
    <name type="scientific">Russula ochroleuca</name>
    <dbReference type="NCBI Taxonomy" id="152965"/>
    <lineage>
        <taxon>Eukaryota</taxon>
        <taxon>Fungi</taxon>
        <taxon>Dikarya</taxon>
        <taxon>Basidiomycota</taxon>
        <taxon>Agaricomycotina</taxon>
        <taxon>Agaricomycetes</taxon>
        <taxon>Russulales</taxon>
        <taxon>Russulaceae</taxon>
        <taxon>Russula</taxon>
    </lineage>
</organism>
<dbReference type="Gene3D" id="1.20.58.160">
    <property type="match status" value="1"/>
</dbReference>
<accession>A0A9P5N5T5</accession>
<evidence type="ECO:0000313" key="3">
    <source>
        <dbReference type="EMBL" id="KAF8487082.1"/>
    </source>
</evidence>
<dbReference type="SMART" id="SM00288">
    <property type="entry name" value="VHS"/>
    <property type="match status" value="1"/>
</dbReference>
<dbReference type="PROSITE" id="PS50179">
    <property type="entry name" value="VHS"/>
    <property type="match status" value="1"/>
</dbReference>
<dbReference type="GO" id="GO:0035091">
    <property type="term" value="F:phosphatidylinositol binding"/>
    <property type="evidence" value="ECO:0007669"/>
    <property type="project" value="InterPro"/>
</dbReference>
<reference evidence="3" key="2">
    <citation type="journal article" date="2020" name="Nat. Commun.">
        <title>Large-scale genome sequencing of mycorrhizal fungi provides insights into the early evolution of symbiotic traits.</title>
        <authorList>
            <person name="Miyauchi S."/>
            <person name="Kiss E."/>
            <person name="Kuo A."/>
            <person name="Drula E."/>
            <person name="Kohler A."/>
            <person name="Sanchez-Garcia M."/>
            <person name="Morin E."/>
            <person name="Andreopoulos B."/>
            <person name="Barry K.W."/>
            <person name="Bonito G."/>
            <person name="Buee M."/>
            <person name="Carver A."/>
            <person name="Chen C."/>
            <person name="Cichocki N."/>
            <person name="Clum A."/>
            <person name="Culley D."/>
            <person name="Crous P.W."/>
            <person name="Fauchery L."/>
            <person name="Girlanda M."/>
            <person name="Hayes R.D."/>
            <person name="Keri Z."/>
            <person name="LaButti K."/>
            <person name="Lipzen A."/>
            <person name="Lombard V."/>
            <person name="Magnuson J."/>
            <person name="Maillard F."/>
            <person name="Murat C."/>
            <person name="Nolan M."/>
            <person name="Ohm R.A."/>
            <person name="Pangilinan J."/>
            <person name="Pereira M.F."/>
            <person name="Perotto S."/>
            <person name="Peter M."/>
            <person name="Pfister S."/>
            <person name="Riley R."/>
            <person name="Sitrit Y."/>
            <person name="Stielow J.B."/>
            <person name="Szollosi G."/>
            <person name="Zifcakova L."/>
            <person name="Stursova M."/>
            <person name="Spatafora J.W."/>
            <person name="Tedersoo L."/>
            <person name="Vaario L.M."/>
            <person name="Yamada A."/>
            <person name="Yan M."/>
            <person name="Wang P."/>
            <person name="Xu J."/>
            <person name="Bruns T."/>
            <person name="Baldrian P."/>
            <person name="Vilgalys R."/>
            <person name="Dunand C."/>
            <person name="Henrissat B."/>
            <person name="Grigoriev I.V."/>
            <person name="Hibbett D."/>
            <person name="Nagy L.G."/>
            <person name="Martin F.M."/>
        </authorList>
    </citation>
    <scope>NUCLEOTIDE SEQUENCE</scope>
    <source>
        <strain evidence="3">Prilba</strain>
    </source>
</reference>
<dbReference type="SUPFAM" id="SSF48464">
    <property type="entry name" value="ENTH/VHS domain"/>
    <property type="match status" value="1"/>
</dbReference>
<dbReference type="OrthoDB" id="10255964at2759"/>
<dbReference type="CDD" id="cd21383">
    <property type="entry name" value="GAT_GGA_Tom1-like"/>
    <property type="match status" value="1"/>
</dbReference>
<dbReference type="InterPro" id="IPR038425">
    <property type="entry name" value="GAT_sf"/>
</dbReference>
<dbReference type="GO" id="GO:0007015">
    <property type="term" value="P:actin filament organization"/>
    <property type="evidence" value="ECO:0007669"/>
    <property type="project" value="InterPro"/>
</dbReference>
<dbReference type="CDD" id="cd16980">
    <property type="entry name" value="VHS_Lsb5"/>
    <property type="match status" value="1"/>
</dbReference>
<feature type="compositionally biased region" description="Polar residues" evidence="1">
    <location>
        <begin position="27"/>
        <end position="37"/>
    </location>
</feature>
<dbReference type="SUPFAM" id="SSF89009">
    <property type="entry name" value="GAT-like domain"/>
    <property type="match status" value="1"/>
</dbReference>
<feature type="compositionally biased region" description="Basic and acidic residues" evidence="1">
    <location>
        <begin position="749"/>
        <end position="766"/>
    </location>
</feature>
<evidence type="ECO:0000259" key="2">
    <source>
        <dbReference type="PROSITE" id="PS50179"/>
    </source>
</evidence>
<dbReference type="GO" id="GO:0051666">
    <property type="term" value="P:actin cortical patch localization"/>
    <property type="evidence" value="ECO:0007669"/>
    <property type="project" value="TreeGrafter"/>
</dbReference>
<dbReference type="GO" id="GO:0043130">
    <property type="term" value="F:ubiquitin binding"/>
    <property type="evidence" value="ECO:0007669"/>
    <property type="project" value="InterPro"/>
</dbReference>
<feature type="compositionally biased region" description="Low complexity" evidence="1">
    <location>
        <begin position="89"/>
        <end position="105"/>
    </location>
</feature>
<evidence type="ECO:0000313" key="4">
    <source>
        <dbReference type="Proteomes" id="UP000759537"/>
    </source>
</evidence>
<keyword evidence="4" id="KW-1185">Reference proteome</keyword>
<feature type="compositionally biased region" description="Basic and acidic residues" evidence="1">
    <location>
        <begin position="799"/>
        <end position="809"/>
    </location>
</feature>
<dbReference type="GO" id="GO:0006897">
    <property type="term" value="P:endocytosis"/>
    <property type="evidence" value="ECO:0007669"/>
    <property type="project" value="InterPro"/>
</dbReference>
<feature type="region of interest" description="Disordered" evidence="1">
    <location>
        <begin position="538"/>
        <end position="560"/>
    </location>
</feature>
<feature type="region of interest" description="Disordered" evidence="1">
    <location>
        <begin position="602"/>
        <end position="831"/>
    </location>
</feature>
<dbReference type="PANTHER" id="PTHR47789">
    <property type="entry name" value="LAS SEVENTEEN-BINDING PROTEIN 5"/>
    <property type="match status" value="1"/>
</dbReference>
<dbReference type="PANTHER" id="PTHR47789:SF2">
    <property type="entry name" value="VHS DOMAIN-CONTAINING PROTEIN"/>
    <property type="match status" value="1"/>
</dbReference>
<reference evidence="3" key="1">
    <citation type="submission" date="2019-10" db="EMBL/GenBank/DDBJ databases">
        <authorList>
            <consortium name="DOE Joint Genome Institute"/>
            <person name="Kuo A."/>
            <person name="Miyauchi S."/>
            <person name="Kiss E."/>
            <person name="Drula E."/>
            <person name="Kohler A."/>
            <person name="Sanchez-Garcia M."/>
            <person name="Andreopoulos B."/>
            <person name="Barry K.W."/>
            <person name="Bonito G."/>
            <person name="Buee M."/>
            <person name="Carver A."/>
            <person name="Chen C."/>
            <person name="Cichocki N."/>
            <person name="Clum A."/>
            <person name="Culley D."/>
            <person name="Crous P.W."/>
            <person name="Fauchery L."/>
            <person name="Girlanda M."/>
            <person name="Hayes R."/>
            <person name="Keri Z."/>
            <person name="LaButti K."/>
            <person name="Lipzen A."/>
            <person name="Lombard V."/>
            <person name="Magnuson J."/>
            <person name="Maillard F."/>
            <person name="Morin E."/>
            <person name="Murat C."/>
            <person name="Nolan M."/>
            <person name="Ohm R."/>
            <person name="Pangilinan J."/>
            <person name="Pereira M."/>
            <person name="Perotto S."/>
            <person name="Peter M."/>
            <person name="Riley R."/>
            <person name="Sitrit Y."/>
            <person name="Stielow B."/>
            <person name="Szollosi G."/>
            <person name="Zifcakova L."/>
            <person name="Stursova M."/>
            <person name="Spatafora J.W."/>
            <person name="Tedersoo L."/>
            <person name="Vaario L.-M."/>
            <person name="Yamada A."/>
            <person name="Yan M."/>
            <person name="Wang P."/>
            <person name="Xu J."/>
            <person name="Bruns T."/>
            <person name="Baldrian P."/>
            <person name="Vilgalys R."/>
            <person name="Henrissat B."/>
            <person name="Grigoriev I.V."/>
            <person name="Hibbett D."/>
            <person name="Nagy L.G."/>
            <person name="Martin F.M."/>
        </authorList>
    </citation>
    <scope>NUCLEOTIDE SEQUENCE</scope>
    <source>
        <strain evidence="3">Prilba</strain>
    </source>
</reference>
<name>A0A9P5N5T5_9AGAM</name>
<comment type="caution">
    <text evidence="3">The sequence shown here is derived from an EMBL/GenBank/DDBJ whole genome shotgun (WGS) entry which is preliminary data.</text>
</comment>
<feature type="compositionally biased region" description="Low complexity" evidence="1">
    <location>
        <begin position="628"/>
        <end position="639"/>
    </location>
</feature>
<feature type="compositionally biased region" description="Pro residues" evidence="1">
    <location>
        <begin position="106"/>
        <end position="115"/>
    </location>
</feature>
<protein>
    <recommendedName>
        <fullName evidence="2">VHS domain-containing protein</fullName>
    </recommendedName>
</protein>
<dbReference type="GO" id="GO:0030479">
    <property type="term" value="C:actin cortical patch"/>
    <property type="evidence" value="ECO:0007669"/>
    <property type="project" value="TreeGrafter"/>
</dbReference>
<feature type="region of interest" description="Disordered" evidence="1">
    <location>
        <begin position="403"/>
        <end position="449"/>
    </location>
</feature>
<feature type="compositionally biased region" description="Pro residues" evidence="1">
    <location>
        <begin position="408"/>
        <end position="424"/>
    </location>
</feature>
<dbReference type="InterPro" id="IPR045007">
    <property type="entry name" value="LSB5"/>
</dbReference>
<dbReference type="Proteomes" id="UP000759537">
    <property type="component" value="Unassembled WGS sequence"/>
</dbReference>